<proteinExistence type="predicted"/>
<accession>A0A9X2AG28</accession>
<gene>
    <name evidence="1" type="ORF">MM817_03003</name>
</gene>
<protein>
    <submittedName>
        <fullName evidence="1">Uncharacterized protein</fullName>
    </submittedName>
</protein>
<evidence type="ECO:0000313" key="1">
    <source>
        <dbReference type="EMBL" id="MCI0184706.1"/>
    </source>
</evidence>
<sequence>MVMYILKNKRRSLIGVLTLGIGLVLTGCGTTSATPLTSQVSSANDKPTPGGTIIYALAPQTNINWYLPLINGASDTTVKFSTISISGRRYRWGLIINQLLQISITGMHLQQMDRFLPFRALRITMLI</sequence>
<dbReference type="EMBL" id="JALBUF010000022">
    <property type="protein sequence ID" value="MCI0184706.1"/>
    <property type="molecule type" value="Genomic_DNA"/>
</dbReference>
<name>A0A9X2AG28_9BACL</name>
<dbReference type="AlphaFoldDB" id="A0A9X2AG28"/>
<keyword evidence="2" id="KW-1185">Reference proteome</keyword>
<organism evidence="1 2">
    <name type="scientific">Sulfoacidibacillus ferrooxidans</name>
    <dbReference type="NCBI Taxonomy" id="2005001"/>
    <lineage>
        <taxon>Bacteria</taxon>
        <taxon>Bacillati</taxon>
        <taxon>Bacillota</taxon>
        <taxon>Bacilli</taxon>
        <taxon>Bacillales</taxon>
        <taxon>Alicyclobacillaceae</taxon>
        <taxon>Sulfoacidibacillus</taxon>
    </lineage>
</organism>
<reference evidence="1" key="1">
    <citation type="submission" date="2022-03" db="EMBL/GenBank/DDBJ databases">
        <title>Draft Genome Sequence of Firmicute Strain S0AB, a Heterotrophic Iron/Sulfur-Oxidizing Extreme Acidophile.</title>
        <authorList>
            <person name="Vergara E."/>
            <person name="Pakostova E."/>
            <person name="Johnson D.B."/>
            <person name="Holmes D.S."/>
        </authorList>
    </citation>
    <scope>NUCLEOTIDE SEQUENCE</scope>
    <source>
        <strain evidence="1">S0AB</strain>
    </source>
</reference>
<dbReference type="Proteomes" id="UP001139263">
    <property type="component" value="Unassembled WGS sequence"/>
</dbReference>
<comment type="caution">
    <text evidence="1">The sequence shown here is derived from an EMBL/GenBank/DDBJ whole genome shotgun (WGS) entry which is preliminary data.</text>
</comment>
<dbReference type="PROSITE" id="PS51257">
    <property type="entry name" value="PROKAR_LIPOPROTEIN"/>
    <property type="match status" value="1"/>
</dbReference>
<evidence type="ECO:0000313" key="2">
    <source>
        <dbReference type="Proteomes" id="UP001139263"/>
    </source>
</evidence>